<evidence type="ECO:0000256" key="6">
    <source>
        <dbReference type="SAM" id="Phobius"/>
    </source>
</evidence>
<dbReference type="InterPro" id="IPR000515">
    <property type="entry name" value="MetI-like"/>
</dbReference>
<evidence type="ECO:0000256" key="2">
    <source>
        <dbReference type="ARBA" id="ARBA00022692"/>
    </source>
</evidence>
<sequence length="758" mass="84036">MKNNFFRNDIFILLLVSILLSALVAKGISLGANFYFQETLTSLTGDYGEYDLLVQVREESREEGKIQMQQMLETNFPGSKFKEAPSIGGKANFFIALPPGGKTKEIYENIDRLFSAIYGVTGVSIITEPRLSIRGVPNGAVDMLMKRFEAIDGVNFVYRLGTSIGIVLEGVDKIAAATERVENELNSYQVLEVNFPAGAEAENPVRLAGIIVDDITEKLHPTMLHYVSIDEKADEMAYAVSTMQEMRKFFLAYMTKITIYPGESGKIRKGDLMLLQGTSLREPQIGDDFLRGNIIAIVEELNNDGTAQAVITQGDSEKIKDHRIYKMEGEKVQGFVGKVEYQNPRIRLANAIEKAAGLFEKVPDLAKDTVQVSKTVRQAIDGYNNNNQRLEKTLNRMNDAVAILNKTTIDISSIDVKGVKNQLESSINSIKTLHTGLKLIQIFNADVTSSVQALEVTKNKLENFQQLLTGMDEMHDDAVKAQSVLNGLAQEGKGITEILKSINHSSAENNLMNLETKLTDIAEADLKQAATELRYMAASIPNMKDEEIYASVKLLDKLMAGHFSLGQRLQFLLDRNIALTDLKPIVIQSIGHENVGVLQADLGVIEPNIYLQVYQVLNEVQAVLAGLTALVLTLVLLALDHTSIMAALKMRRDDKKNGFFTTDKIYGMAVGAILLSTIFLLAGGGIPYVPFYMIPMIGALLGIFMDFYSEKISPIEREEILAAESLGMSFDEIMREIVIPNARPGLLQKLNRRRLLFK</sequence>
<feature type="transmembrane region" description="Helical" evidence="6">
    <location>
        <begin position="665"/>
        <end position="683"/>
    </location>
</feature>
<dbReference type="RefSeq" id="WP_147666996.1">
    <property type="nucleotide sequence ID" value="NZ_CP120678.1"/>
</dbReference>
<gene>
    <name evidence="7" type="ORF">P3F81_01540</name>
</gene>
<feature type="coiled-coil region" evidence="5">
    <location>
        <begin position="373"/>
        <end position="407"/>
    </location>
</feature>
<evidence type="ECO:0000256" key="3">
    <source>
        <dbReference type="ARBA" id="ARBA00022989"/>
    </source>
</evidence>
<dbReference type="CDD" id="cd06261">
    <property type="entry name" value="TM_PBP2"/>
    <property type="match status" value="1"/>
</dbReference>
<keyword evidence="4 6" id="KW-0472">Membrane</keyword>
<keyword evidence="8" id="KW-1185">Reference proteome</keyword>
<evidence type="ECO:0000256" key="4">
    <source>
        <dbReference type="ARBA" id="ARBA00023136"/>
    </source>
</evidence>
<keyword evidence="2 6" id="KW-0812">Transmembrane</keyword>
<dbReference type="EMBL" id="CP120678">
    <property type="protein sequence ID" value="WIW71035.1"/>
    <property type="molecule type" value="Genomic_DNA"/>
</dbReference>
<dbReference type="Proteomes" id="UP001243623">
    <property type="component" value="Chromosome"/>
</dbReference>
<evidence type="ECO:0000313" key="8">
    <source>
        <dbReference type="Proteomes" id="UP001243623"/>
    </source>
</evidence>
<keyword evidence="3 6" id="KW-1133">Transmembrane helix</keyword>
<organism evidence="7 8">
    <name type="scientific">Selenobaculum gibii</name>
    <dbReference type="NCBI Taxonomy" id="3054208"/>
    <lineage>
        <taxon>Bacteria</taxon>
        <taxon>Bacillati</taxon>
        <taxon>Bacillota</taxon>
        <taxon>Negativicutes</taxon>
        <taxon>Selenomonadales</taxon>
        <taxon>Selenomonadaceae</taxon>
        <taxon>Selenobaculum</taxon>
    </lineage>
</organism>
<name>A0A9Y2AG34_9FIRM</name>
<evidence type="ECO:0000313" key="7">
    <source>
        <dbReference type="EMBL" id="WIW71035.1"/>
    </source>
</evidence>
<reference evidence="7" key="1">
    <citation type="submission" date="2023-03" db="EMBL/GenBank/DDBJ databases">
        <title>Selenobaculum gbiensis gen. nov. sp. nov., a new bacterium isolated from the gut microbiota of IBD patient.</title>
        <authorList>
            <person name="Yeo S."/>
            <person name="Park H."/>
            <person name="Huh C.S."/>
        </authorList>
    </citation>
    <scope>NUCLEOTIDE SEQUENCE</scope>
    <source>
        <strain evidence="7">ICN-92133</strain>
    </source>
</reference>
<comment type="subcellular location">
    <subcellularLocation>
        <location evidence="1">Membrane</location>
        <topology evidence="1">Multi-pass membrane protein</topology>
    </subcellularLocation>
</comment>
<feature type="transmembrane region" description="Helical" evidence="6">
    <location>
        <begin position="689"/>
        <end position="708"/>
    </location>
</feature>
<dbReference type="AlphaFoldDB" id="A0A9Y2AG34"/>
<dbReference type="GO" id="GO:0016020">
    <property type="term" value="C:membrane"/>
    <property type="evidence" value="ECO:0007669"/>
    <property type="project" value="UniProtKB-SubCell"/>
</dbReference>
<dbReference type="GO" id="GO:0055085">
    <property type="term" value="P:transmembrane transport"/>
    <property type="evidence" value="ECO:0007669"/>
    <property type="project" value="InterPro"/>
</dbReference>
<keyword evidence="5" id="KW-0175">Coiled coil</keyword>
<dbReference type="KEGG" id="sgbi:P3F81_01540"/>
<evidence type="ECO:0000256" key="1">
    <source>
        <dbReference type="ARBA" id="ARBA00004141"/>
    </source>
</evidence>
<feature type="transmembrane region" description="Helical" evidence="6">
    <location>
        <begin position="622"/>
        <end position="644"/>
    </location>
</feature>
<accession>A0A9Y2AG34</accession>
<proteinExistence type="predicted"/>
<dbReference type="SUPFAM" id="SSF161098">
    <property type="entry name" value="MetI-like"/>
    <property type="match status" value="1"/>
</dbReference>
<evidence type="ECO:0000256" key="5">
    <source>
        <dbReference type="SAM" id="Coils"/>
    </source>
</evidence>
<dbReference type="InterPro" id="IPR035906">
    <property type="entry name" value="MetI-like_sf"/>
</dbReference>
<protein>
    <submittedName>
        <fullName evidence="7">Uncharacterized protein</fullName>
    </submittedName>
</protein>